<dbReference type="Proteomes" id="UP000184501">
    <property type="component" value="Unassembled WGS sequence"/>
</dbReference>
<dbReference type="AlphaFoldDB" id="A0A1M5FH78"/>
<dbReference type="Pfam" id="PF13424">
    <property type="entry name" value="TPR_12"/>
    <property type="match status" value="2"/>
</dbReference>
<dbReference type="GO" id="GO:0003677">
    <property type="term" value="F:DNA binding"/>
    <property type="evidence" value="ECO:0007669"/>
    <property type="project" value="InterPro"/>
</dbReference>
<dbReference type="SMART" id="SM00530">
    <property type="entry name" value="HTH_XRE"/>
    <property type="match status" value="1"/>
</dbReference>
<dbReference type="InterPro" id="IPR001387">
    <property type="entry name" value="Cro/C1-type_HTH"/>
</dbReference>
<dbReference type="SMART" id="SM00028">
    <property type="entry name" value="TPR"/>
    <property type="match status" value="4"/>
</dbReference>
<dbReference type="PRINTS" id="PR00364">
    <property type="entry name" value="DISEASERSIST"/>
</dbReference>
<dbReference type="PANTHER" id="PTHR47691:SF3">
    <property type="entry name" value="HTH-TYPE TRANSCRIPTIONAL REGULATOR RV0890C-RELATED"/>
    <property type="match status" value="1"/>
</dbReference>
<dbReference type="GO" id="GO:0043531">
    <property type="term" value="F:ADP binding"/>
    <property type="evidence" value="ECO:0007669"/>
    <property type="project" value="InterPro"/>
</dbReference>
<dbReference type="InterPro" id="IPR027417">
    <property type="entry name" value="P-loop_NTPase"/>
</dbReference>
<dbReference type="SUPFAM" id="SSF48452">
    <property type="entry name" value="TPR-like"/>
    <property type="match status" value="1"/>
</dbReference>
<sequence>MTGAGVGGVGHGENQRNGSVNFGKRLRQARDARGLSLRDLAAVVHYTPGHINKVELGDRPATVEFAEACDAALAAGGELVRAAQANSAAREGALHPAQLPLAIPAFVGRHEELGSLDHVLGTRTPVVVIDGPAGAGKTALALTWSHQVAPRFPDGQLYVDLRGYAGDGDPAEPGDALEEMLIALGVQPSAIPAALEPRAAMLRSLLAPRRVLVLLDNARASRQVLPLLPGAAGCVVLVTSRTRLESLVMRTGAQRVPLGLMSVHDAKELLCGVIGTDRAAAEPEAVSQLAKLCAYLPLALHIAAQRVAARPHHRLTDLVDDLTGSGDLLDALMIGDDESAAIRPVLSWSYTDLDLDSARLFRLLSLHPGQISVWALAALADLPLPDAQRLVSTLTHTHLVEETGPDLYGMHDLLRDYAAELSSSTDSDAERHAAVARLVDWYLHTSVHARGLIAPPTLRPIPLQAPKPGVVPCSFSTRDDALRWYHSEKDSIVAITRLAGQHRLHDAAWKIPVVWTTYLMMRGRHHVYDRLHQLGQHAARAVDDVDGVAWVTATYAYLLRSRGYLDQAEAQFRHAAALRRQLGDPRGQAWATTGLGFVAFDRGDLDQAGECFRSALRLFHEVEDRHGQAISLSALGDVHRSARQIAEARRCLTEALRIQTELKIDYGQGHTLIILAGIHRERGDLDQALGHLEKSLDLRRHLGDQFGTADTLDRIGQLLVETGQTSAAHAAWTEAAELFDELGSPRATDIRSRLRGQD</sequence>
<dbReference type="CDD" id="cd00093">
    <property type="entry name" value="HTH_XRE"/>
    <property type="match status" value="1"/>
</dbReference>
<dbReference type="Gene3D" id="1.25.40.10">
    <property type="entry name" value="Tetratricopeptide repeat domain"/>
    <property type="match status" value="1"/>
</dbReference>
<dbReference type="PROSITE" id="PS50943">
    <property type="entry name" value="HTH_CROC1"/>
    <property type="match status" value="1"/>
</dbReference>
<accession>A0A1M5FH78</accession>
<evidence type="ECO:0000313" key="4">
    <source>
        <dbReference type="Proteomes" id="UP000184501"/>
    </source>
</evidence>
<feature type="region of interest" description="Disordered" evidence="1">
    <location>
        <begin position="1"/>
        <end position="22"/>
    </location>
</feature>
<dbReference type="InterPro" id="IPR019734">
    <property type="entry name" value="TPR_rpt"/>
</dbReference>
<reference evidence="3 4" key="1">
    <citation type="submission" date="2016-11" db="EMBL/GenBank/DDBJ databases">
        <authorList>
            <person name="Jaros S."/>
            <person name="Januszkiewicz K."/>
            <person name="Wedrychowicz H."/>
        </authorList>
    </citation>
    <scope>NUCLEOTIDE SEQUENCE [LARGE SCALE GENOMIC DNA]</scope>
    <source>
        <strain evidence="3 4">DSM 44523</strain>
    </source>
</reference>
<organism evidence="3 4">
    <name type="scientific">Streptoalloteichus hindustanus</name>
    <dbReference type="NCBI Taxonomy" id="2017"/>
    <lineage>
        <taxon>Bacteria</taxon>
        <taxon>Bacillati</taxon>
        <taxon>Actinomycetota</taxon>
        <taxon>Actinomycetes</taxon>
        <taxon>Pseudonocardiales</taxon>
        <taxon>Pseudonocardiaceae</taxon>
        <taxon>Streptoalloteichus</taxon>
    </lineage>
</organism>
<evidence type="ECO:0000256" key="1">
    <source>
        <dbReference type="SAM" id="MobiDB-lite"/>
    </source>
</evidence>
<dbReference type="SUPFAM" id="SSF47413">
    <property type="entry name" value="lambda repressor-like DNA-binding domains"/>
    <property type="match status" value="1"/>
</dbReference>
<dbReference type="InterPro" id="IPR010982">
    <property type="entry name" value="Lambda_DNA-bd_dom_sf"/>
</dbReference>
<dbReference type="InterPro" id="IPR011990">
    <property type="entry name" value="TPR-like_helical_dom_sf"/>
</dbReference>
<keyword evidence="4" id="KW-1185">Reference proteome</keyword>
<gene>
    <name evidence="3" type="ORF">SAMN05444320_105439</name>
</gene>
<evidence type="ECO:0000313" key="3">
    <source>
        <dbReference type="EMBL" id="SHF90838.1"/>
    </source>
</evidence>
<dbReference type="SUPFAM" id="SSF52540">
    <property type="entry name" value="P-loop containing nucleoside triphosphate hydrolases"/>
    <property type="match status" value="1"/>
</dbReference>
<dbReference type="Pfam" id="PF13560">
    <property type="entry name" value="HTH_31"/>
    <property type="match status" value="1"/>
</dbReference>
<dbReference type="Gene3D" id="3.40.50.300">
    <property type="entry name" value="P-loop containing nucleotide triphosphate hydrolases"/>
    <property type="match status" value="1"/>
</dbReference>
<dbReference type="EMBL" id="FQVN01000005">
    <property type="protein sequence ID" value="SHF90838.1"/>
    <property type="molecule type" value="Genomic_DNA"/>
</dbReference>
<proteinExistence type="predicted"/>
<dbReference type="Gene3D" id="1.10.260.40">
    <property type="entry name" value="lambda repressor-like DNA-binding domains"/>
    <property type="match status" value="1"/>
</dbReference>
<protein>
    <submittedName>
        <fullName evidence="3">NB-ARC domain-containing protein</fullName>
    </submittedName>
</protein>
<dbReference type="STRING" id="2017.SAMN05444320_105439"/>
<feature type="compositionally biased region" description="Gly residues" evidence="1">
    <location>
        <begin position="1"/>
        <end position="11"/>
    </location>
</feature>
<name>A0A1M5FH78_STRHI</name>
<feature type="domain" description="HTH cro/C1-type" evidence="2">
    <location>
        <begin position="26"/>
        <end position="68"/>
    </location>
</feature>
<dbReference type="PANTHER" id="PTHR47691">
    <property type="entry name" value="REGULATOR-RELATED"/>
    <property type="match status" value="1"/>
</dbReference>
<evidence type="ECO:0000259" key="2">
    <source>
        <dbReference type="PROSITE" id="PS50943"/>
    </source>
</evidence>